<dbReference type="EMBL" id="AKHY01000151">
    <property type="protein sequence ID" value="EIT77248.1"/>
    <property type="molecule type" value="Genomic_DNA"/>
</dbReference>
<dbReference type="InterPro" id="IPR011008">
    <property type="entry name" value="Dimeric_a/b-barrel"/>
</dbReference>
<comment type="caution">
    <text evidence="1">The sequence shown here is derived from an EMBL/GenBank/DDBJ whole genome shotgun (WGS) entry which is preliminary data.</text>
</comment>
<proteinExistence type="predicted"/>
<organism evidence="1 2">
    <name type="scientific">Aspergillus oryzae (strain 3.042)</name>
    <name type="common">Yellow koji mold</name>
    <dbReference type="NCBI Taxonomy" id="1160506"/>
    <lineage>
        <taxon>Eukaryota</taxon>
        <taxon>Fungi</taxon>
        <taxon>Dikarya</taxon>
        <taxon>Ascomycota</taxon>
        <taxon>Pezizomycotina</taxon>
        <taxon>Eurotiomycetes</taxon>
        <taxon>Eurotiomycetidae</taxon>
        <taxon>Eurotiales</taxon>
        <taxon>Aspergillaceae</taxon>
        <taxon>Aspergillus</taxon>
        <taxon>Aspergillus subgen. Circumdati</taxon>
    </lineage>
</organism>
<sequence>MVDYLLLAGVELFTESNAEFLAETLEGLKVLLVLVLGLDLGLDTYSDEPCEFMTVSQSHDKMQGKIWGCAPSKTRTAVGKSLTRRAALRAAERTSTEGTRSLDDYKTENQVDILDTVEFLLESIALQAHQEITANRIEPLLSLFEARSRLVAGSMAGWLGWHTWQRTPRLRNAILITLSLSRTVFQTKIQIIVRLYNLKLYTIVFLYGSEGETRLSSIYIATKVELYVNQAALDKHRAAPYFQDLIKKAPELLGKPLELKVGSELLQESAQVVRV</sequence>
<dbReference type="AlphaFoldDB" id="I8TT38"/>
<gene>
    <name evidence="1" type="ORF">Ao3042_06695</name>
</gene>
<dbReference type="SUPFAM" id="SSF54909">
    <property type="entry name" value="Dimeric alpha+beta barrel"/>
    <property type="match status" value="1"/>
</dbReference>
<reference evidence="1 2" key="1">
    <citation type="journal article" date="2012" name="Eukaryot. Cell">
        <title>Draft genome sequence of Aspergillus oryzae strain 3.042.</title>
        <authorList>
            <person name="Zhao G."/>
            <person name="Yao Y."/>
            <person name="Qi W."/>
            <person name="Wang C."/>
            <person name="Hou L."/>
            <person name="Zeng B."/>
            <person name="Cao X."/>
        </authorList>
    </citation>
    <scope>NUCLEOTIDE SEQUENCE [LARGE SCALE GENOMIC DNA]</scope>
    <source>
        <strain evidence="1 2">3.042</strain>
    </source>
</reference>
<accession>I8TT38</accession>
<reference evidence="2" key="2">
    <citation type="submission" date="2012-06" db="EMBL/GenBank/DDBJ databases">
        <title>Comparative genomic analyses of Aspergillus oryzae 3.042 and A. oryzae RIB40 for soy-sauce fermentation.</title>
        <authorList>
            <person name="Zhao G."/>
            <person name="Hou L."/>
            <person name="Wang C."/>
            <person name="Cao X."/>
        </authorList>
    </citation>
    <scope>NUCLEOTIDE SEQUENCE [LARGE SCALE GENOMIC DNA]</scope>
    <source>
        <strain evidence="2">3.042</strain>
    </source>
</reference>
<dbReference type="OrthoDB" id="10011777at2759"/>
<evidence type="ECO:0000313" key="1">
    <source>
        <dbReference type="EMBL" id="EIT77248.1"/>
    </source>
</evidence>
<protein>
    <recommendedName>
        <fullName evidence="3">ABM domain-containing protein</fullName>
    </recommendedName>
</protein>
<evidence type="ECO:0008006" key="3">
    <source>
        <dbReference type="Google" id="ProtNLM"/>
    </source>
</evidence>
<name>I8TT38_ASPO3</name>
<dbReference type="Proteomes" id="UP000002812">
    <property type="component" value="Unassembled WGS sequence"/>
</dbReference>
<evidence type="ECO:0000313" key="2">
    <source>
        <dbReference type="Proteomes" id="UP000002812"/>
    </source>
</evidence>
<dbReference type="HOGENOM" id="CLU_1011870_0_0_1"/>
<dbReference type="Gene3D" id="3.30.70.100">
    <property type="match status" value="1"/>
</dbReference>